<comment type="caution">
    <text evidence="2">The sequence shown here is derived from an EMBL/GenBank/DDBJ whole genome shotgun (WGS) entry which is preliminary data.</text>
</comment>
<dbReference type="Pfam" id="PF00294">
    <property type="entry name" value="PfkB"/>
    <property type="match status" value="1"/>
</dbReference>
<sequence length="285" mass="29997">MKTYDVVCAGAAYFDTISLSVAVSPSGRATIATDQTKGSCGQALSAAIGLARVGLRVAFCGVVGDDERGVLVREILQAEGVDTAALRTLPGLATSRYAVDLGPAAKRRSHRPRYPAPRTEDLREVRGRWLHVDSVGYPPAMAAQTIHTPAERAWMSVDATEPVPALSLAGVNLFVATAPVLTQRYDARSVPAAVTSAAAEATGTWTVTTDRSCGWVTQSGKAARCDLDREISPRVRTMLPAATLAEVIQGWDAASALRIACTTTAGRMLDALQLPSASTRVAIHV</sequence>
<dbReference type="Gene3D" id="3.40.1190.20">
    <property type="match status" value="1"/>
</dbReference>
<keyword evidence="3" id="KW-1185">Reference proteome</keyword>
<evidence type="ECO:0000259" key="1">
    <source>
        <dbReference type="Pfam" id="PF00294"/>
    </source>
</evidence>
<dbReference type="InterPro" id="IPR029056">
    <property type="entry name" value="Ribokinase-like"/>
</dbReference>
<reference evidence="2 3" key="1">
    <citation type="submission" date="2023-08" db="EMBL/GenBank/DDBJ databases">
        <title>Phytohabitans sansha sp. nov., isolated from marine sediment.</title>
        <authorList>
            <person name="Zhao Y."/>
            <person name="Yi K."/>
        </authorList>
    </citation>
    <scope>NUCLEOTIDE SEQUENCE [LARGE SCALE GENOMIC DNA]</scope>
    <source>
        <strain evidence="2 3">ZYX-F-186</strain>
    </source>
</reference>
<dbReference type="InterPro" id="IPR011611">
    <property type="entry name" value="PfkB_dom"/>
</dbReference>
<feature type="domain" description="Carbohydrate kinase PfkB" evidence="1">
    <location>
        <begin position="5"/>
        <end position="104"/>
    </location>
</feature>
<organism evidence="2 3">
    <name type="scientific">Phytohabitans maris</name>
    <dbReference type="NCBI Taxonomy" id="3071409"/>
    <lineage>
        <taxon>Bacteria</taxon>
        <taxon>Bacillati</taxon>
        <taxon>Actinomycetota</taxon>
        <taxon>Actinomycetes</taxon>
        <taxon>Micromonosporales</taxon>
        <taxon>Micromonosporaceae</taxon>
    </lineage>
</organism>
<dbReference type="Proteomes" id="UP001230908">
    <property type="component" value="Unassembled WGS sequence"/>
</dbReference>
<protein>
    <submittedName>
        <fullName evidence="2">Carbohydrate kinase family protein</fullName>
    </submittedName>
</protein>
<proteinExistence type="predicted"/>
<gene>
    <name evidence="2" type="ORF">RB614_08895</name>
</gene>
<accession>A0ABU0ZC47</accession>
<dbReference type="GO" id="GO:0016301">
    <property type="term" value="F:kinase activity"/>
    <property type="evidence" value="ECO:0007669"/>
    <property type="project" value="UniProtKB-KW"/>
</dbReference>
<keyword evidence="2" id="KW-0808">Transferase</keyword>
<dbReference type="RefSeq" id="WP_308711909.1">
    <property type="nucleotide sequence ID" value="NZ_JAVHUY010000007.1"/>
</dbReference>
<keyword evidence="2" id="KW-0418">Kinase</keyword>
<evidence type="ECO:0000313" key="3">
    <source>
        <dbReference type="Proteomes" id="UP001230908"/>
    </source>
</evidence>
<dbReference type="EMBL" id="JAVHUY010000007">
    <property type="protein sequence ID" value="MDQ7904638.1"/>
    <property type="molecule type" value="Genomic_DNA"/>
</dbReference>
<evidence type="ECO:0000313" key="2">
    <source>
        <dbReference type="EMBL" id="MDQ7904638.1"/>
    </source>
</evidence>
<dbReference type="SUPFAM" id="SSF53613">
    <property type="entry name" value="Ribokinase-like"/>
    <property type="match status" value="1"/>
</dbReference>
<name>A0ABU0ZC47_9ACTN</name>